<evidence type="ECO:0000313" key="1">
    <source>
        <dbReference type="EMBL" id="TRU94551.1"/>
    </source>
</evidence>
<organism evidence="1 2">
    <name type="scientific">Microcystis wesenbergii Mw_QC_S_20081001_S30D</name>
    <dbReference type="NCBI Taxonomy" id="2486245"/>
    <lineage>
        <taxon>Bacteria</taxon>
        <taxon>Bacillati</taxon>
        <taxon>Cyanobacteriota</taxon>
        <taxon>Cyanophyceae</taxon>
        <taxon>Oscillatoriophycideae</taxon>
        <taxon>Chroococcales</taxon>
        <taxon>Microcystaceae</taxon>
        <taxon>Microcystis</taxon>
    </lineage>
</organism>
<gene>
    <name evidence="1" type="ORF">EWV75_15630</name>
</gene>
<name>A0A552JFQ7_9CHRO</name>
<reference evidence="1 2" key="1">
    <citation type="submission" date="2019-01" db="EMBL/GenBank/DDBJ databases">
        <title>Coherence of Microcystis species and biogeography revealed through population genomics.</title>
        <authorList>
            <person name="Perez-Carrascal O.M."/>
            <person name="Terrat Y."/>
            <person name="Giani A."/>
            <person name="Fortin N."/>
            <person name="Tromas N."/>
            <person name="Shapiro B.J."/>
        </authorList>
    </citation>
    <scope>NUCLEOTIDE SEQUENCE [LARGE SCALE GENOMIC DNA]</scope>
    <source>
        <strain evidence="1">Mw_QC_S_20081001_S30D</strain>
    </source>
</reference>
<sequence length="329" mass="37421">MSNWEFVEPTLKFNPKSGQASERQLRIFRQTVDEYDHKIVNIAEINDTVKNQIRLAISEAVERARRCLLVLTNQDTLELLETIVGKIDKGVILFKEELYPLILKPNFKLSKAKQKILARFFGDNTQAIIDSLNSFYDLASDKYKTSYSHGYIFRMVLMTTILGLNLKKVGVILSRSQQGSYGASYTNWPSGWKLPIPAAGTVTFPAYELLEGLRRGSKNMDEGYIQANIIYAETPDTSFEPIFMPGGVFRNSDYFTLTYIHECTHLFASTSDSYYFEKPWENDGITTGADNENDEFGLDGKPLTTRCLLNADSYAWLIYLLGDSKYTDS</sequence>
<comment type="caution">
    <text evidence="1">The sequence shown here is derived from an EMBL/GenBank/DDBJ whole genome shotgun (WGS) entry which is preliminary data.</text>
</comment>
<dbReference type="Gene3D" id="3.40.390.10">
    <property type="entry name" value="Collagenase (Catalytic Domain)"/>
    <property type="match status" value="1"/>
</dbReference>
<dbReference type="AlphaFoldDB" id="A0A552JFQ7"/>
<proteinExistence type="predicted"/>
<dbReference type="Proteomes" id="UP000320523">
    <property type="component" value="Unassembled WGS sequence"/>
</dbReference>
<dbReference type="EMBL" id="SFAT01000153">
    <property type="protein sequence ID" value="TRU94551.1"/>
    <property type="molecule type" value="Genomic_DNA"/>
</dbReference>
<evidence type="ECO:0008006" key="3">
    <source>
        <dbReference type="Google" id="ProtNLM"/>
    </source>
</evidence>
<evidence type="ECO:0000313" key="2">
    <source>
        <dbReference type="Proteomes" id="UP000320523"/>
    </source>
</evidence>
<dbReference type="InterPro" id="IPR024079">
    <property type="entry name" value="MetalloPept_cat_dom_sf"/>
</dbReference>
<protein>
    <recommendedName>
        <fullName evidence="3">Lysine-specific metallo-endopeptidase domain-containing protein</fullName>
    </recommendedName>
</protein>
<dbReference type="GO" id="GO:0008237">
    <property type="term" value="F:metallopeptidase activity"/>
    <property type="evidence" value="ECO:0007669"/>
    <property type="project" value="InterPro"/>
</dbReference>
<accession>A0A552JFQ7</accession>